<dbReference type="GeneID" id="92921873"/>
<gene>
    <name evidence="1" type="ORF">F936_02119</name>
</gene>
<name>A0ABP2UH50_ACICA</name>
<dbReference type="EMBL" id="APQI01000004">
    <property type="protein sequence ID" value="ENV99036.1"/>
    <property type="molecule type" value="Genomic_DNA"/>
</dbReference>
<evidence type="ECO:0000313" key="2">
    <source>
        <dbReference type="Proteomes" id="UP000013024"/>
    </source>
</evidence>
<evidence type="ECO:0000313" key="1">
    <source>
        <dbReference type="EMBL" id="ENV99036.1"/>
    </source>
</evidence>
<reference evidence="1 2" key="1">
    <citation type="submission" date="2013-02" db="EMBL/GenBank/DDBJ databases">
        <title>The Genome Sequence of Acinetobacter calcoaceticus CIP 81.8.</title>
        <authorList>
            <consortium name="The Broad Institute Genome Sequencing Platform"/>
            <consortium name="The Broad Institute Genome Sequencing Center for Infectious Disease"/>
            <person name="Cerqueira G."/>
            <person name="Feldgarden M."/>
            <person name="Courvalin P."/>
            <person name="Perichon B."/>
            <person name="Grillot-Courvalin C."/>
            <person name="Clermont D."/>
            <person name="Rocha E."/>
            <person name="Yoon E.-J."/>
            <person name="Nemec A."/>
            <person name="Walker B."/>
            <person name="Young S.K."/>
            <person name="Zeng Q."/>
            <person name="Gargeya S."/>
            <person name="Fitzgerald M."/>
            <person name="Haas B."/>
            <person name="Abouelleil A."/>
            <person name="Alvarado L."/>
            <person name="Arachchi H.M."/>
            <person name="Berlin A.M."/>
            <person name="Chapman S.B."/>
            <person name="Dewar J."/>
            <person name="Goldberg J."/>
            <person name="Griggs A."/>
            <person name="Gujja S."/>
            <person name="Hansen M."/>
            <person name="Howarth C."/>
            <person name="Imamovic A."/>
            <person name="Larimer J."/>
            <person name="McCowan C."/>
            <person name="Murphy C."/>
            <person name="Neiman D."/>
            <person name="Pearson M."/>
            <person name="Priest M."/>
            <person name="Roberts A."/>
            <person name="Saif S."/>
            <person name="Shea T."/>
            <person name="Sisk P."/>
            <person name="Sykes S."/>
            <person name="Wortman J."/>
            <person name="Nusbaum C."/>
            <person name="Birren B."/>
        </authorList>
    </citation>
    <scope>NUCLEOTIDE SEQUENCE [LARGE SCALE GENOMIC DNA]</scope>
    <source>
        <strain evidence="1 2">CIP 81.8</strain>
    </source>
</reference>
<keyword evidence="2" id="KW-1185">Reference proteome</keyword>
<dbReference type="RefSeq" id="WP_005047306.1">
    <property type="nucleotide sequence ID" value="NZ_KB849780.1"/>
</dbReference>
<proteinExistence type="predicted"/>
<dbReference type="Proteomes" id="UP000013024">
    <property type="component" value="Unassembled WGS sequence"/>
</dbReference>
<organism evidence="1 2">
    <name type="scientific">Acinetobacter calcoaceticus DSM 30006 = CIP 81.8</name>
    <dbReference type="NCBI Taxonomy" id="981331"/>
    <lineage>
        <taxon>Bacteria</taxon>
        <taxon>Pseudomonadati</taxon>
        <taxon>Pseudomonadota</taxon>
        <taxon>Gammaproteobacteria</taxon>
        <taxon>Moraxellales</taxon>
        <taxon>Moraxellaceae</taxon>
        <taxon>Acinetobacter</taxon>
        <taxon>Acinetobacter calcoaceticus/baumannii complex</taxon>
    </lineage>
</organism>
<comment type="caution">
    <text evidence="1">The sequence shown here is derived from an EMBL/GenBank/DDBJ whole genome shotgun (WGS) entry which is preliminary data.</text>
</comment>
<protein>
    <recommendedName>
        <fullName evidence="3">HTH cro/C1-type domain-containing protein</fullName>
    </recommendedName>
</protein>
<evidence type="ECO:0008006" key="3">
    <source>
        <dbReference type="Google" id="ProtNLM"/>
    </source>
</evidence>
<sequence length="73" mass="8776">MVTLYDFWRGLDKDQRIQFCETTKISYRYMESHLIHGRKKPSMETIQKMVDASNKKLTHKSIFDFFLRKTSAV</sequence>
<accession>A0ABP2UH50</accession>